<evidence type="ECO:0000313" key="3">
    <source>
        <dbReference type="Proteomes" id="UP000694255"/>
    </source>
</evidence>
<dbReference type="Pfam" id="PF00485">
    <property type="entry name" value="PRK"/>
    <property type="match status" value="1"/>
</dbReference>
<sequence>MTRSDNKEVILVACGGPSSSGKTTASKTLQNFLPDLTVIHLDDFYLHDTKIPIDDATGMQNWDCPEAIDFDRFIGYIRDIKHNNTSIPEINSKEPTEVNLKLSQKEIAHFQNKVNESQEIFQNKKLVLVDGFMLYHNPEIIELFDIKLFFHASYETLKERRESRSGYTTLDGFWVDPPHYFEKIVWPAYVRSHQYLFQDENVQSILKKDVRNKYNILDIDNEKEMSLFHLIEWSLTSIINGI</sequence>
<name>A0A8J5URR8_9ASCO</name>
<dbReference type="RefSeq" id="XP_049266023.1">
    <property type="nucleotide sequence ID" value="XM_049410311.1"/>
</dbReference>
<reference evidence="2 3" key="1">
    <citation type="journal article" date="2021" name="DNA Res.">
        <title>Genome analysis of Candida subhashii reveals its hybrid nature and dual mitochondrial genome conformations.</title>
        <authorList>
            <person name="Mixao V."/>
            <person name="Hegedusova E."/>
            <person name="Saus E."/>
            <person name="Pryszcz L.P."/>
            <person name="Cillingova A."/>
            <person name="Nosek J."/>
            <person name="Gabaldon T."/>
        </authorList>
    </citation>
    <scope>NUCLEOTIDE SEQUENCE [LARGE SCALE GENOMIC DNA]</scope>
    <source>
        <strain evidence="2 3">CBS 10753</strain>
    </source>
</reference>
<proteinExistence type="predicted"/>
<dbReference type="GeneID" id="73467417"/>
<accession>A0A8J5URR8</accession>
<evidence type="ECO:0000259" key="1">
    <source>
        <dbReference type="Pfam" id="PF00485"/>
    </source>
</evidence>
<dbReference type="InterPro" id="IPR006083">
    <property type="entry name" value="PRK/URK"/>
</dbReference>
<dbReference type="OrthoDB" id="10041966at2759"/>
<dbReference type="CDD" id="cd02024">
    <property type="entry name" value="NRK1"/>
    <property type="match status" value="1"/>
</dbReference>
<keyword evidence="3" id="KW-1185">Reference proteome</keyword>
<evidence type="ECO:0000313" key="2">
    <source>
        <dbReference type="EMBL" id="KAG7665791.1"/>
    </source>
</evidence>
<dbReference type="PANTHER" id="PTHR10285">
    <property type="entry name" value="URIDINE KINASE"/>
    <property type="match status" value="1"/>
</dbReference>
<feature type="domain" description="Phosphoribulokinase/uridine kinase" evidence="1">
    <location>
        <begin position="12"/>
        <end position="155"/>
    </location>
</feature>
<dbReference type="GO" id="GO:0016301">
    <property type="term" value="F:kinase activity"/>
    <property type="evidence" value="ECO:0007669"/>
    <property type="project" value="InterPro"/>
</dbReference>
<protein>
    <submittedName>
        <fullName evidence="2">NRK1</fullName>
    </submittedName>
</protein>
<dbReference type="GO" id="GO:0005524">
    <property type="term" value="F:ATP binding"/>
    <property type="evidence" value="ECO:0007669"/>
    <property type="project" value="InterPro"/>
</dbReference>
<dbReference type="Proteomes" id="UP000694255">
    <property type="component" value="Unassembled WGS sequence"/>
</dbReference>
<gene>
    <name evidence="2" type="ORF">J8A68_000616</name>
</gene>
<comment type="caution">
    <text evidence="2">The sequence shown here is derived from an EMBL/GenBank/DDBJ whole genome shotgun (WGS) entry which is preliminary data.</text>
</comment>
<dbReference type="AlphaFoldDB" id="A0A8J5URR8"/>
<organism evidence="2 3">
    <name type="scientific">[Candida] subhashii</name>
    <dbReference type="NCBI Taxonomy" id="561895"/>
    <lineage>
        <taxon>Eukaryota</taxon>
        <taxon>Fungi</taxon>
        <taxon>Dikarya</taxon>
        <taxon>Ascomycota</taxon>
        <taxon>Saccharomycotina</taxon>
        <taxon>Pichiomycetes</taxon>
        <taxon>Debaryomycetaceae</taxon>
        <taxon>Spathaspora</taxon>
    </lineage>
</organism>
<dbReference type="EMBL" id="JAGSYN010000046">
    <property type="protein sequence ID" value="KAG7665791.1"/>
    <property type="molecule type" value="Genomic_DNA"/>
</dbReference>